<dbReference type="InParanoid" id="A0A1B7NJ52"/>
<dbReference type="AlphaFoldDB" id="A0A1B7NJ52"/>
<dbReference type="FunCoup" id="A0A1B7NJ52">
    <property type="interactions" value="306"/>
</dbReference>
<dbReference type="Pfam" id="PF10346">
    <property type="entry name" value="Con-6"/>
    <property type="match status" value="2"/>
</dbReference>
<evidence type="ECO:0000313" key="2">
    <source>
        <dbReference type="EMBL" id="OAX44768.1"/>
    </source>
</evidence>
<keyword evidence="3" id="KW-1185">Reference proteome</keyword>
<dbReference type="EMBL" id="KV448122">
    <property type="protein sequence ID" value="OAX44768.1"/>
    <property type="molecule type" value="Genomic_DNA"/>
</dbReference>
<sequence length="92" mass="9907">MQSQANPANVAGGHKAVLKNPKVSEEAKEHSQQILKEMELRGELPAPEQNRGADESKNIGNIIGGHKAATKNPNVSEEAKEHSKQFLEDIGA</sequence>
<dbReference type="InterPro" id="IPR018824">
    <property type="entry name" value="Conidiation-specific_6"/>
</dbReference>
<dbReference type="PANTHER" id="PTHR36576">
    <property type="entry name" value="UPF0654 PROTEIN C11D3.01C-RELATED"/>
    <property type="match status" value="1"/>
</dbReference>
<organism evidence="2 3">
    <name type="scientific">Rhizopogon vinicolor AM-OR11-026</name>
    <dbReference type="NCBI Taxonomy" id="1314800"/>
    <lineage>
        <taxon>Eukaryota</taxon>
        <taxon>Fungi</taxon>
        <taxon>Dikarya</taxon>
        <taxon>Basidiomycota</taxon>
        <taxon>Agaricomycotina</taxon>
        <taxon>Agaricomycetes</taxon>
        <taxon>Agaricomycetidae</taxon>
        <taxon>Boletales</taxon>
        <taxon>Suillineae</taxon>
        <taxon>Rhizopogonaceae</taxon>
        <taxon>Rhizopogon</taxon>
    </lineage>
</organism>
<reference evidence="2 3" key="1">
    <citation type="submission" date="2016-06" db="EMBL/GenBank/DDBJ databases">
        <title>Comparative genomics of the ectomycorrhizal sister species Rhizopogon vinicolor and Rhizopogon vesiculosus (Basidiomycota: Boletales) reveals a divergence of the mating type B locus.</title>
        <authorList>
            <consortium name="DOE Joint Genome Institute"/>
            <person name="Mujic A.B."/>
            <person name="Kuo A."/>
            <person name="Tritt A."/>
            <person name="Lipzen A."/>
            <person name="Chen C."/>
            <person name="Johnson J."/>
            <person name="Sharma A."/>
            <person name="Barry K."/>
            <person name="Grigoriev I.V."/>
            <person name="Spatafora J.W."/>
        </authorList>
    </citation>
    <scope>NUCLEOTIDE SEQUENCE [LARGE SCALE GENOMIC DNA]</scope>
    <source>
        <strain evidence="2 3">AM-OR11-026</strain>
    </source>
</reference>
<dbReference type="GO" id="GO:0005737">
    <property type="term" value="C:cytoplasm"/>
    <property type="evidence" value="ECO:0007669"/>
    <property type="project" value="TreeGrafter"/>
</dbReference>
<dbReference type="OrthoDB" id="5419162at2759"/>
<proteinExistence type="predicted"/>
<name>A0A1B7NJ52_9AGAM</name>
<feature type="compositionally biased region" description="Basic and acidic residues" evidence="1">
    <location>
        <begin position="77"/>
        <end position="92"/>
    </location>
</feature>
<dbReference type="PANTHER" id="PTHR36576:SF1">
    <property type="entry name" value="UPF0654 PROTEIN C11D3.01C-RELATED"/>
    <property type="match status" value="1"/>
</dbReference>
<evidence type="ECO:0008006" key="4">
    <source>
        <dbReference type="Google" id="ProtNLM"/>
    </source>
</evidence>
<protein>
    <recommendedName>
        <fullName evidence="4">Conidiation protein 6</fullName>
    </recommendedName>
</protein>
<evidence type="ECO:0000313" key="3">
    <source>
        <dbReference type="Proteomes" id="UP000092154"/>
    </source>
</evidence>
<evidence type="ECO:0000256" key="1">
    <source>
        <dbReference type="SAM" id="MobiDB-lite"/>
    </source>
</evidence>
<feature type="region of interest" description="Disordered" evidence="1">
    <location>
        <begin position="1"/>
        <end position="92"/>
    </location>
</feature>
<dbReference type="InterPro" id="IPR052670">
    <property type="entry name" value="UPF0654_domain"/>
</dbReference>
<feature type="compositionally biased region" description="Basic and acidic residues" evidence="1">
    <location>
        <begin position="22"/>
        <end position="42"/>
    </location>
</feature>
<gene>
    <name evidence="2" type="ORF">K503DRAFT_705351</name>
</gene>
<accession>A0A1B7NJ52</accession>
<dbReference type="Proteomes" id="UP000092154">
    <property type="component" value="Unassembled WGS sequence"/>
</dbReference>